<protein>
    <submittedName>
        <fullName evidence="4">Outer membrane protein OmpA-like peptidoglycan-associated protein</fullName>
    </submittedName>
</protein>
<evidence type="ECO:0000313" key="4">
    <source>
        <dbReference type="EMBL" id="MDR6581846.1"/>
    </source>
</evidence>
<feature type="compositionally biased region" description="Polar residues" evidence="1">
    <location>
        <begin position="120"/>
        <end position="141"/>
    </location>
</feature>
<organism evidence="4 5">
    <name type="scientific">Herbaspirillum frisingense</name>
    <dbReference type="NCBI Taxonomy" id="92645"/>
    <lineage>
        <taxon>Bacteria</taxon>
        <taxon>Pseudomonadati</taxon>
        <taxon>Pseudomonadota</taxon>
        <taxon>Betaproteobacteria</taxon>
        <taxon>Burkholderiales</taxon>
        <taxon>Oxalobacteraceae</taxon>
        <taxon>Herbaspirillum</taxon>
    </lineage>
</organism>
<dbReference type="InterPro" id="IPR006665">
    <property type="entry name" value="OmpA-like"/>
</dbReference>
<feature type="compositionally biased region" description="Low complexity" evidence="1">
    <location>
        <begin position="70"/>
        <end position="90"/>
    </location>
</feature>
<dbReference type="EMBL" id="JAVDSJ010000001">
    <property type="protein sequence ID" value="MDR6581846.1"/>
    <property type="molecule type" value="Genomic_DNA"/>
</dbReference>
<evidence type="ECO:0000256" key="1">
    <source>
        <dbReference type="SAM" id="MobiDB-lite"/>
    </source>
</evidence>
<accession>A0ABU1P7G3</accession>
<feature type="region of interest" description="Disordered" evidence="1">
    <location>
        <begin position="40"/>
        <end position="100"/>
    </location>
</feature>
<dbReference type="Gene3D" id="3.30.1330.60">
    <property type="entry name" value="OmpA-like domain"/>
    <property type="match status" value="1"/>
</dbReference>
<reference evidence="4 5" key="1">
    <citation type="submission" date="2023-07" db="EMBL/GenBank/DDBJ databases">
        <title>Sorghum-associated microbial communities from plants grown in Nebraska, USA.</title>
        <authorList>
            <person name="Schachtman D."/>
        </authorList>
    </citation>
    <scope>NUCLEOTIDE SEQUENCE [LARGE SCALE GENOMIC DNA]</scope>
    <source>
        <strain evidence="4 5">596</strain>
    </source>
</reference>
<feature type="compositionally biased region" description="Basic and acidic residues" evidence="1">
    <location>
        <begin position="47"/>
        <end position="68"/>
    </location>
</feature>
<dbReference type="Pfam" id="PF00691">
    <property type="entry name" value="OmpA"/>
    <property type="match status" value="1"/>
</dbReference>
<feature type="domain" description="OmpA-like" evidence="3">
    <location>
        <begin position="168"/>
        <end position="244"/>
    </location>
</feature>
<proteinExistence type="predicted"/>
<name>A0ABU1P7G3_9BURK</name>
<evidence type="ECO:0000256" key="2">
    <source>
        <dbReference type="SAM" id="Phobius"/>
    </source>
</evidence>
<keyword evidence="2" id="KW-1133">Transmembrane helix</keyword>
<feature type="region of interest" description="Disordered" evidence="1">
    <location>
        <begin position="113"/>
        <end position="149"/>
    </location>
</feature>
<sequence>MDALSNVVLVMIFVVVVFVVTLFYYSQKLAQTKVRQLISQTQSQNQREVKASRKDVAAAERSGAERQNDNAPTNASSASSAANSPASSAAETPGEREKAKEIEQLKREVATLKAKLATPPLQSDNGSLRSDAAPSSPNAIQVKTEPNDKEVAPGLRIDANEKAVTLNFDADSTQLNEEGGKALDKSIGDWVRRVKSSQGKIVVTGVIGSGSYSESRRRAYYRTVAVRNYLIDAGVDKERVTSRVATDQNGSGNDARVVVQYQASAK</sequence>
<keyword evidence="2" id="KW-0812">Transmembrane</keyword>
<keyword evidence="2" id="KW-0472">Membrane</keyword>
<evidence type="ECO:0000313" key="5">
    <source>
        <dbReference type="Proteomes" id="UP001260715"/>
    </source>
</evidence>
<gene>
    <name evidence="4" type="ORF">J2W50_000021</name>
</gene>
<keyword evidence="5" id="KW-1185">Reference proteome</keyword>
<evidence type="ECO:0000259" key="3">
    <source>
        <dbReference type="Pfam" id="PF00691"/>
    </source>
</evidence>
<dbReference type="InterPro" id="IPR036737">
    <property type="entry name" value="OmpA-like_sf"/>
</dbReference>
<dbReference type="SUPFAM" id="SSF103088">
    <property type="entry name" value="OmpA-like"/>
    <property type="match status" value="1"/>
</dbReference>
<dbReference type="Proteomes" id="UP001260715">
    <property type="component" value="Unassembled WGS sequence"/>
</dbReference>
<comment type="caution">
    <text evidence="4">The sequence shown here is derived from an EMBL/GenBank/DDBJ whole genome shotgun (WGS) entry which is preliminary data.</text>
</comment>
<feature type="transmembrane region" description="Helical" evidence="2">
    <location>
        <begin position="6"/>
        <end position="25"/>
    </location>
</feature>